<proteinExistence type="predicted"/>
<protein>
    <submittedName>
        <fullName evidence="4">Anoctamin</fullName>
    </submittedName>
</protein>
<keyword evidence="1" id="KW-1133">Transmembrane helix</keyword>
<feature type="transmembrane region" description="Helical" evidence="1">
    <location>
        <begin position="78"/>
        <end position="100"/>
    </location>
</feature>
<name>A0A0N4XWA1_NIPBR</name>
<reference evidence="2 3" key="2">
    <citation type="submission" date="2018-11" db="EMBL/GenBank/DDBJ databases">
        <authorList>
            <consortium name="Pathogen Informatics"/>
        </authorList>
    </citation>
    <scope>NUCLEOTIDE SEQUENCE [LARGE SCALE GENOMIC DNA]</scope>
</reference>
<evidence type="ECO:0000256" key="1">
    <source>
        <dbReference type="SAM" id="Phobius"/>
    </source>
</evidence>
<organism evidence="4">
    <name type="scientific">Nippostrongylus brasiliensis</name>
    <name type="common">Rat hookworm</name>
    <dbReference type="NCBI Taxonomy" id="27835"/>
    <lineage>
        <taxon>Eukaryota</taxon>
        <taxon>Metazoa</taxon>
        <taxon>Ecdysozoa</taxon>
        <taxon>Nematoda</taxon>
        <taxon>Chromadorea</taxon>
        <taxon>Rhabditida</taxon>
        <taxon>Rhabditina</taxon>
        <taxon>Rhabditomorpha</taxon>
        <taxon>Strongyloidea</taxon>
        <taxon>Heligmosomidae</taxon>
        <taxon>Nippostrongylus</taxon>
    </lineage>
</organism>
<keyword evidence="1" id="KW-0472">Membrane</keyword>
<accession>A0A0N4XWA1</accession>
<keyword evidence="3" id="KW-1185">Reference proteome</keyword>
<dbReference type="WBParaSite" id="NBR_0000715201-mRNA-1">
    <property type="protein sequence ID" value="NBR_0000715201-mRNA-1"/>
    <property type="gene ID" value="NBR_0000715201"/>
</dbReference>
<dbReference type="EMBL" id="UYSL01019862">
    <property type="protein sequence ID" value="VDL70742.1"/>
    <property type="molecule type" value="Genomic_DNA"/>
</dbReference>
<sequence length="140" mass="15784">MTGQKRRMACPRPVDDTSPSILAALVQLPSTSFTNSNFSSSAYPNCTCYDMEQLVADEYDVFLYCEPFPFQHSIFAQIIYIVLFSTTILLALIGNFTVMWEQLVDKSVSPPIEKIRPGTECCLEIMMLKCMIIHQALIGE</sequence>
<reference evidence="4" key="1">
    <citation type="submission" date="2017-02" db="UniProtKB">
        <authorList>
            <consortium name="WormBaseParasite"/>
        </authorList>
    </citation>
    <scope>IDENTIFICATION</scope>
</reference>
<dbReference type="STRING" id="27835.A0A0N4XWA1"/>
<dbReference type="Proteomes" id="UP000271162">
    <property type="component" value="Unassembled WGS sequence"/>
</dbReference>
<evidence type="ECO:0000313" key="2">
    <source>
        <dbReference type="EMBL" id="VDL70742.1"/>
    </source>
</evidence>
<dbReference type="AlphaFoldDB" id="A0A0N4XWA1"/>
<evidence type="ECO:0000313" key="3">
    <source>
        <dbReference type="Proteomes" id="UP000271162"/>
    </source>
</evidence>
<gene>
    <name evidence="2" type="ORF">NBR_LOCUS7153</name>
</gene>
<evidence type="ECO:0000313" key="4">
    <source>
        <dbReference type="WBParaSite" id="NBR_0000715201-mRNA-1"/>
    </source>
</evidence>
<keyword evidence="1" id="KW-0812">Transmembrane</keyword>